<evidence type="ECO:0000313" key="4">
    <source>
        <dbReference type="Proteomes" id="UP001566331"/>
    </source>
</evidence>
<reference evidence="3 4" key="1">
    <citation type="submission" date="2024-07" db="EMBL/GenBank/DDBJ databases">
        <title>Luteimonas salilacus sp. nov., isolated from the shore soil of Salt Lake in Tibet of China.</title>
        <authorList>
            <person name="Zhang X."/>
            <person name="Li A."/>
        </authorList>
    </citation>
    <scope>NUCLEOTIDE SEQUENCE [LARGE SCALE GENOMIC DNA]</scope>
    <source>
        <strain evidence="3 4">B3-2-R+30</strain>
    </source>
</reference>
<feature type="compositionally biased region" description="Low complexity" evidence="1">
    <location>
        <begin position="138"/>
        <end position="152"/>
    </location>
</feature>
<dbReference type="Gene3D" id="1.10.530.10">
    <property type="match status" value="1"/>
</dbReference>
<gene>
    <name evidence="3" type="ORF">AB6713_02945</name>
</gene>
<dbReference type="EMBL" id="JBFWIC010000003">
    <property type="protein sequence ID" value="MEZ0473573.1"/>
    <property type="molecule type" value="Genomic_DNA"/>
</dbReference>
<keyword evidence="3" id="KW-0378">Hydrolase</keyword>
<feature type="domain" description="Glycoside hydrolase family 19 catalytic" evidence="2">
    <location>
        <begin position="882"/>
        <end position="948"/>
    </location>
</feature>
<dbReference type="InterPro" id="IPR000726">
    <property type="entry name" value="Glyco_hydro_19_cat"/>
</dbReference>
<proteinExistence type="predicted"/>
<organism evidence="3 4">
    <name type="scientific">Luteimonas salinilitoris</name>
    <dbReference type="NCBI Taxonomy" id="3237697"/>
    <lineage>
        <taxon>Bacteria</taxon>
        <taxon>Pseudomonadati</taxon>
        <taxon>Pseudomonadota</taxon>
        <taxon>Gammaproteobacteria</taxon>
        <taxon>Lysobacterales</taxon>
        <taxon>Lysobacteraceae</taxon>
        <taxon>Luteimonas</taxon>
    </lineage>
</organism>
<protein>
    <submittedName>
        <fullName evidence="3">Glycoside hydrolase family 19 protein</fullName>
    </submittedName>
</protein>
<dbReference type="RefSeq" id="WP_370563073.1">
    <property type="nucleotide sequence ID" value="NZ_JBFWIB010000002.1"/>
</dbReference>
<name>A0ABV4HLZ5_9GAMM</name>
<accession>A0ABV4HLZ5</accession>
<keyword evidence="4" id="KW-1185">Reference proteome</keyword>
<dbReference type="Pfam" id="PF00182">
    <property type="entry name" value="Glyco_hydro_19"/>
    <property type="match status" value="1"/>
</dbReference>
<evidence type="ECO:0000259" key="2">
    <source>
        <dbReference type="Pfam" id="PF00182"/>
    </source>
</evidence>
<feature type="region of interest" description="Disordered" evidence="1">
    <location>
        <begin position="127"/>
        <end position="194"/>
    </location>
</feature>
<sequence>MSNGNEAPESLKKFVYPFPKTDASNPDDPKIVEIDDPQVYYDALAKAEDGFYPIGVNGQWHGGIHFGSQTGTALSQDGGVRCIADGEVIAWRIDGDKYPEVEYETCKAAKYSSGFALVRHRLQLPAAPANSGDASTEAATAPAAPQPVALPAEGPVLPDRPLPPDAAPGAPQQGAAAREEPQAPAQSQSSTAASEQPSMVFYSLYMHLLYWKGYQDDDKKKRPAYWGEPVYSVGEDANDSRQNHPDNPHIPEDGVGLNLRDASGGYCGFAPRGTKLRLGAESANKGYYTVTEIVGGQTTPAEISGATAYKKELTPAAAEPATKDSIAIPDTPIPAKAGDLMGYLGEYQRYGDMNPLATSCTGRPLAQVDVFTHEDIDEFIKKSRDRDKELDAKQKTLLVVEPGATLVVPAESDLQLGAGESVAPTADSPKTGEWVKVRKGALQIVSKATLNGYSTDTRTYGGGQTLSMVVGTTDTDKITVEAYNALTPEQKENYPRREVLPAGGTEAWARRSQVAETGASSTATSLWNRFPLQVAGANGPQAGFLRVRQIKLLEKSAAEEDGTRWWEIDVGTADGSSRTGWAREKDHANVTLCSPWAWPGFEIVKGETSTPAQLYARHVVQQRQATPSEEGELAAEGEPVDTRPVFSKLYDIIDQADGGKEKDGHLSPQEIRKALARPWLAQAISRLIVEYENEWSGPMSKWDEIDQHIPEERKADWTQEKSRIKSLTWWDDVKGKHGFPQVSKANHFHPVGLVGNFFKSGLTCKTCGRSILLSFDFMRKVAGSEAKDKFLTEFSELSGELLTKYEVNTCSQIKHLLAQGKHETKRFTAFRESLYYSSYTAESLYAMAPTAINNGFVRKGLTFETNKDKIDYIEDNLLKNDAGYGQHCFGSNKFPNKDYRGRGLLHLTHFETYENYAKEVGHPIDSNPELVETKTAVIMETGLWYWKKHSIGTIADNPSYAGDAAVKRVTYPINPGYKGLAERQRFMREISKIFEDEFGECIR</sequence>
<feature type="compositionally biased region" description="Low complexity" evidence="1">
    <location>
        <begin position="167"/>
        <end position="194"/>
    </location>
</feature>
<dbReference type="GO" id="GO:0016787">
    <property type="term" value="F:hydrolase activity"/>
    <property type="evidence" value="ECO:0007669"/>
    <property type="project" value="UniProtKB-KW"/>
</dbReference>
<dbReference type="InterPro" id="IPR023346">
    <property type="entry name" value="Lysozyme-like_dom_sf"/>
</dbReference>
<evidence type="ECO:0000313" key="3">
    <source>
        <dbReference type="EMBL" id="MEZ0473573.1"/>
    </source>
</evidence>
<comment type="caution">
    <text evidence="3">The sequence shown here is derived from an EMBL/GenBank/DDBJ whole genome shotgun (WGS) entry which is preliminary data.</text>
</comment>
<dbReference type="Proteomes" id="UP001566331">
    <property type="component" value="Unassembled WGS sequence"/>
</dbReference>
<dbReference type="SUPFAM" id="SSF53955">
    <property type="entry name" value="Lysozyme-like"/>
    <property type="match status" value="1"/>
</dbReference>
<evidence type="ECO:0000256" key="1">
    <source>
        <dbReference type="SAM" id="MobiDB-lite"/>
    </source>
</evidence>